<evidence type="ECO:0000256" key="2">
    <source>
        <dbReference type="ARBA" id="ARBA00022801"/>
    </source>
</evidence>
<dbReference type="OMA" id="EKKCIFC"/>
<organism evidence="5 6">
    <name type="scientific">Heterostelium pallidum (strain ATCC 26659 / Pp 5 / PN500)</name>
    <name type="common">Cellular slime mold</name>
    <name type="synonym">Polysphondylium pallidum</name>
    <dbReference type="NCBI Taxonomy" id="670386"/>
    <lineage>
        <taxon>Eukaryota</taxon>
        <taxon>Amoebozoa</taxon>
        <taxon>Evosea</taxon>
        <taxon>Eumycetozoa</taxon>
        <taxon>Dictyostelia</taxon>
        <taxon>Acytosteliales</taxon>
        <taxon>Acytosteliaceae</taxon>
        <taxon>Heterostelium</taxon>
    </lineage>
</organism>
<sequence length="177" mass="20225">MKYRTYLFVGTVLMGLFFSKKRISGGTTEDDCAGVSQEIIDNCVFCNIIKDNTRVIQYQDDDVVVFSDRTPKASTHLLVIPRRHIKSVKTLKPSDLPTVLKMKDIAQTIANRDFSGSAYRLGFHIPPFYSIPHLHLHLLVEPFTPTRKRFNYTPHLGGLWYKSVDTIIESLSKDHIV</sequence>
<dbReference type="PANTHER" id="PTHR12486:SF5">
    <property type="entry name" value="ADENOSINE 5'-MONOPHOSPHORAMIDASE HINT3"/>
    <property type="match status" value="1"/>
</dbReference>
<feature type="domain" description="HIT" evidence="4">
    <location>
        <begin position="44"/>
        <end position="148"/>
    </location>
</feature>
<dbReference type="Gene3D" id="3.30.428.10">
    <property type="entry name" value="HIT-like"/>
    <property type="match status" value="1"/>
</dbReference>
<keyword evidence="1" id="KW-0547">Nucleotide-binding</keyword>
<feature type="short sequence motif" description="Histidine triad motif" evidence="3">
    <location>
        <begin position="133"/>
        <end position="137"/>
    </location>
</feature>
<dbReference type="EMBL" id="ADBJ01000043">
    <property type="protein sequence ID" value="EFA77280.1"/>
    <property type="molecule type" value="Genomic_DNA"/>
</dbReference>
<dbReference type="PANTHER" id="PTHR12486">
    <property type="entry name" value="APRATAXIN-RELATED"/>
    <property type="match status" value="1"/>
</dbReference>
<keyword evidence="2" id="KW-0378">Hydrolase</keyword>
<comment type="caution">
    <text evidence="5">The sequence shown here is derived from an EMBL/GenBank/DDBJ whole genome shotgun (WGS) entry which is preliminary data.</text>
</comment>
<protein>
    <recommendedName>
        <fullName evidence="4">HIT domain-containing protein</fullName>
    </recommendedName>
</protein>
<proteinExistence type="predicted"/>
<keyword evidence="6" id="KW-1185">Reference proteome</keyword>
<evidence type="ECO:0000256" key="1">
    <source>
        <dbReference type="ARBA" id="ARBA00022741"/>
    </source>
</evidence>
<dbReference type="RefSeq" id="XP_020429409.1">
    <property type="nucleotide sequence ID" value="XM_020583222.1"/>
</dbReference>
<dbReference type="Proteomes" id="UP000001396">
    <property type="component" value="Unassembled WGS sequence"/>
</dbReference>
<evidence type="ECO:0000313" key="6">
    <source>
        <dbReference type="Proteomes" id="UP000001396"/>
    </source>
</evidence>
<dbReference type="FunCoup" id="D3BMR8">
    <property type="interactions" value="14"/>
</dbReference>
<evidence type="ECO:0000259" key="4">
    <source>
        <dbReference type="PROSITE" id="PS51084"/>
    </source>
</evidence>
<gene>
    <name evidence="5" type="ORF">PPL_12491</name>
</gene>
<dbReference type="PROSITE" id="PS51084">
    <property type="entry name" value="HIT_2"/>
    <property type="match status" value="1"/>
</dbReference>
<dbReference type="GO" id="GO:0016787">
    <property type="term" value="F:hydrolase activity"/>
    <property type="evidence" value="ECO:0007669"/>
    <property type="project" value="UniProtKB-KW"/>
</dbReference>
<name>D3BMR8_HETP5</name>
<evidence type="ECO:0000256" key="3">
    <source>
        <dbReference type="PROSITE-ProRule" id="PRU00464"/>
    </source>
</evidence>
<dbReference type="STRING" id="670386.D3BMR8"/>
<dbReference type="AlphaFoldDB" id="D3BMR8"/>
<dbReference type="InParanoid" id="D3BMR8"/>
<evidence type="ECO:0000313" key="5">
    <source>
        <dbReference type="EMBL" id="EFA77280.1"/>
    </source>
</evidence>
<dbReference type="InterPro" id="IPR036265">
    <property type="entry name" value="HIT-like_sf"/>
</dbReference>
<dbReference type="InterPro" id="IPR011146">
    <property type="entry name" value="HIT-like"/>
</dbReference>
<reference evidence="5 6" key="1">
    <citation type="journal article" date="2011" name="Genome Res.">
        <title>Phylogeny-wide analysis of social amoeba genomes highlights ancient origins for complex intercellular communication.</title>
        <authorList>
            <person name="Heidel A.J."/>
            <person name="Lawal H.M."/>
            <person name="Felder M."/>
            <person name="Schilde C."/>
            <person name="Helps N.R."/>
            <person name="Tunggal B."/>
            <person name="Rivero F."/>
            <person name="John U."/>
            <person name="Schleicher M."/>
            <person name="Eichinger L."/>
            <person name="Platzer M."/>
            <person name="Noegel A.A."/>
            <person name="Schaap P."/>
            <person name="Gloeckner G."/>
        </authorList>
    </citation>
    <scope>NUCLEOTIDE SEQUENCE [LARGE SCALE GENOMIC DNA]</scope>
    <source>
        <strain evidence="6">ATCC 26659 / Pp 5 / PN500</strain>
    </source>
</reference>
<dbReference type="GO" id="GO:0000166">
    <property type="term" value="F:nucleotide binding"/>
    <property type="evidence" value="ECO:0007669"/>
    <property type="project" value="UniProtKB-KW"/>
</dbReference>
<dbReference type="GeneID" id="31367958"/>
<dbReference type="Pfam" id="PF11969">
    <property type="entry name" value="DcpS_C"/>
    <property type="match status" value="1"/>
</dbReference>
<dbReference type="SUPFAM" id="SSF54197">
    <property type="entry name" value="HIT-like"/>
    <property type="match status" value="1"/>
</dbReference>
<accession>D3BMR8</accession>